<dbReference type="EMBL" id="JAGFNK010000421">
    <property type="protein sequence ID" value="KAI9450642.1"/>
    <property type="molecule type" value="Genomic_DNA"/>
</dbReference>
<name>A0ACC0TX90_9AGAM</name>
<organism evidence="1 2">
    <name type="scientific">Russula earlei</name>
    <dbReference type="NCBI Taxonomy" id="71964"/>
    <lineage>
        <taxon>Eukaryota</taxon>
        <taxon>Fungi</taxon>
        <taxon>Dikarya</taxon>
        <taxon>Basidiomycota</taxon>
        <taxon>Agaricomycotina</taxon>
        <taxon>Agaricomycetes</taxon>
        <taxon>Russulales</taxon>
        <taxon>Russulaceae</taxon>
        <taxon>Russula</taxon>
    </lineage>
</organism>
<proteinExistence type="predicted"/>
<dbReference type="Proteomes" id="UP001207468">
    <property type="component" value="Unassembled WGS sequence"/>
</dbReference>
<reference evidence="1" key="1">
    <citation type="submission" date="2021-03" db="EMBL/GenBank/DDBJ databases">
        <title>Evolutionary priming and transition to the ectomycorrhizal habit in an iconic lineage of mushroom-forming fungi: is preadaptation a requirement?</title>
        <authorList>
            <consortium name="DOE Joint Genome Institute"/>
            <person name="Looney B.P."/>
            <person name="Miyauchi S."/>
            <person name="Morin E."/>
            <person name="Drula E."/>
            <person name="Courty P.E."/>
            <person name="Chicoki N."/>
            <person name="Fauchery L."/>
            <person name="Kohler A."/>
            <person name="Kuo A."/>
            <person name="LaButti K."/>
            <person name="Pangilinan J."/>
            <person name="Lipzen A."/>
            <person name="Riley R."/>
            <person name="Andreopoulos W."/>
            <person name="He G."/>
            <person name="Johnson J."/>
            <person name="Barry K.W."/>
            <person name="Grigoriev I.V."/>
            <person name="Nagy L."/>
            <person name="Hibbett D."/>
            <person name="Henrissat B."/>
            <person name="Matheny P.B."/>
            <person name="Labbe J."/>
            <person name="Martin A.F."/>
        </authorList>
    </citation>
    <scope>NUCLEOTIDE SEQUENCE</scope>
    <source>
        <strain evidence="1">BPL698</strain>
    </source>
</reference>
<keyword evidence="2" id="KW-1185">Reference proteome</keyword>
<accession>A0ACC0TX90</accession>
<sequence>MCAVFVLTSWPVPVAILDQSPNIATHRDKWFGDLRMLMASFHKDRLVHGDLCEPNIVCKGEKVIEVSFLSPQTHITFP</sequence>
<protein>
    <submittedName>
        <fullName evidence="1">Uncharacterized protein</fullName>
    </submittedName>
</protein>
<evidence type="ECO:0000313" key="2">
    <source>
        <dbReference type="Proteomes" id="UP001207468"/>
    </source>
</evidence>
<gene>
    <name evidence="1" type="ORF">F5148DRAFT_986925</name>
</gene>
<comment type="caution">
    <text evidence="1">The sequence shown here is derived from an EMBL/GenBank/DDBJ whole genome shotgun (WGS) entry which is preliminary data.</text>
</comment>
<evidence type="ECO:0000313" key="1">
    <source>
        <dbReference type="EMBL" id="KAI9450642.1"/>
    </source>
</evidence>